<dbReference type="AlphaFoldDB" id="A0A246JGP6"/>
<dbReference type="EMBL" id="NISJ01000015">
    <property type="protein sequence ID" value="OWQ91701.1"/>
    <property type="molecule type" value="Genomic_DNA"/>
</dbReference>
<evidence type="ECO:0008006" key="3">
    <source>
        <dbReference type="Google" id="ProtNLM"/>
    </source>
</evidence>
<reference evidence="1 2" key="1">
    <citation type="journal article" date="2002" name="Int. J. Syst. Evol. Microbiol.">
        <title>Sphingopyxis witflariensis sp. nov., isolated from activated sludge.</title>
        <authorList>
            <person name="Kampfer P."/>
            <person name="Witzenberger R."/>
            <person name="Denner E.B."/>
            <person name="Busse H.J."/>
            <person name="Neef A."/>
        </authorList>
    </citation>
    <scope>NUCLEOTIDE SEQUENCE [LARGE SCALE GENOMIC DNA]</scope>
    <source>
        <strain evidence="1 2">DSM 14551</strain>
    </source>
</reference>
<proteinExistence type="predicted"/>
<name>A0A246JGP6_9SPHN</name>
<dbReference type="OrthoDB" id="583588at2"/>
<evidence type="ECO:0000313" key="1">
    <source>
        <dbReference type="EMBL" id="OWQ91701.1"/>
    </source>
</evidence>
<comment type="caution">
    <text evidence="1">The sequence shown here is derived from an EMBL/GenBank/DDBJ whole genome shotgun (WGS) entry which is preliminary data.</text>
</comment>
<organism evidence="1 2">
    <name type="scientific">Sphingopyxis witflariensis</name>
    <dbReference type="NCBI Taxonomy" id="173675"/>
    <lineage>
        <taxon>Bacteria</taxon>
        <taxon>Pseudomonadati</taxon>
        <taxon>Pseudomonadota</taxon>
        <taxon>Alphaproteobacteria</taxon>
        <taxon>Sphingomonadales</taxon>
        <taxon>Sphingomonadaceae</taxon>
        <taxon>Sphingopyxis</taxon>
    </lineage>
</organism>
<protein>
    <recommendedName>
        <fullName evidence="3">Transcriptional regulator, AbiEi antitoxin, Type IV TA system</fullName>
    </recommendedName>
</protein>
<sequence>MSNESLAEHIMIHARALPEGEPLFAKQLLGLGARTGIDQALSRLAKSGELLRVGRGIYVRPIEGRFGTRPPETGRLVEAIAEARGETIASHGAAAANALGLTTQVPTRSVYLTSGRSRTLNLGKLRVELQHVPAWQLTLAGKPGGQIVRALAWLGPQRAQELSPLLKRKAPRGAIEEVARARVRLPDWMARQVGELAG</sequence>
<dbReference type="Proteomes" id="UP000197097">
    <property type="component" value="Unassembled WGS sequence"/>
</dbReference>
<accession>A0A246JGP6</accession>
<dbReference type="RefSeq" id="WP_088474355.1">
    <property type="nucleotide sequence ID" value="NZ_NISJ01000015.1"/>
</dbReference>
<dbReference type="InterPro" id="IPR045738">
    <property type="entry name" value="DUF6088"/>
</dbReference>
<dbReference type="Pfam" id="PF19570">
    <property type="entry name" value="DUF6088"/>
    <property type="match status" value="1"/>
</dbReference>
<gene>
    <name evidence="1" type="ORF">CDQ91_19360</name>
</gene>
<evidence type="ECO:0000313" key="2">
    <source>
        <dbReference type="Proteomes" id="UP000197097"/>
    </source>
</evidence>
<keyword evidence="2" id="KW-1185">Reference proteome</keyword>